<dbReference type="GO" id="GO:0004177">
    <property type="term" value="F:aminopeptidase activity"/>
    <property type="evidence" value="ECO:0007669"/>
    <property type="project" value="UniProtKB-KW"/>
</dbReference>
<organism evidence="1 2">
    <name type="scientific">Gossypium arboreum</name>
    <name type="common">Tree cotton</name>
    <name type="synonym">Gossypium nanking</name>
    <dbReference type="NCBI Taxonomy" id="29729"/>
    <lineage>
        <taxon>Eukaryota</taxon>
        <taxon>Viridiplantae</taxon>
        <taxon>Streptophyta</taxon>
        <taxon>Embryophyta</taxon>
        <taxon>Tracheophyta</taxon>
        <taxon>Spermatophyta</taxon>
        <taxon>Magnoliopsida</taxon>
        <taxon>eudicotyledons</taxon>
        <taxon>Gunneridae</taxon>
        <taxon>Pentapetalae</taxon>
        <taxon>rosids</taxon>
        <taxon>malvids</taxon>
        <taxon>Malvales</taxon>
        <taxon>Malvaceae</taxon>
        <taxon>Malvoideae</taxon>
        <taxon>Gossypium</taxon>
    </lineage>
</organism>
<dbReference type="Proteomes" id="UP000032142">
    <property type="component" value="Unassembled WGS sequence"/>
</dbReference>
<accession>A0A0B0PMD2</accession>
<dbReference type="AlphaFoldDB" id="A0A0B0PMD2"/>
<evidence type="ECO:0000313" key="1">
    <source>
        <dbReference type="EMBL" id="KHG26027.1"/>
    </source>
</evidence>
<protein>
    <submittedName>
        <fullName evidence="1">Putative cytosol aminopeptidase</fullName>
    </submittedName>
</protein>
<keyword evidence="2" id="KW-1185">Reference proteome</keyword>
<sequence length="28" mass="3379">MIKNQRNQIWIGGKRKFSTSRPVPFYII</sequence>
<keyword evidence="1" id="KW-0645">Protease</keyword>
<gene>
    <name evidence="1" type="ORF">F383_32234</name>
</gene>
<name>A0A0B0PMD2_GOSAR</name>
<evidence type="ECO:0000313" key="2">
    <source>
        <dbReference type="Proteomes" id="UP000032142"/>
    </source>
</evidence>
<keyword evidence="1" id="KW-0378">Hydrolase</keyword>
<reference evidence="2" key="1">
    <citation type="submission" date="2014-09" db="EMBL/GenBank/DDBJ databases">
        <authorList>
            <person name="Mudge J."/>
            <person name="Ramaraj T."/>
            <person name="Lindquist I.E."/>
            <person name="Bharti A.K."/>
            <person name="Sundararajan A."/>
            <person name="Cameron C.T."/>
            <person name="Woodward J.E."/>
            <person name="May G.D."/>
            <person name="Brubaker C."/>
            <person name="Broadhvest J."/>
            <person name="Wilkins T.A."/>
        </authorList>
    </citation>
    <scope>NUCLEOTIDE SEQUENCE</scope>
    <source>
        <strain evidence="2">cv. AKA8401</strain>
    </source>
</reference>
<keyword evidence="1" id="KW-0031">Aminopeptidase</keyword>
<proteinExistence type="predicted"/>
<dbReference type="EMBL" id="KN434783">
    <property type="protein sequence ID" value="KHG26027.1"/>
    <property type="molecule type" value="Genomic_DNA"/>
</dbReference>